<dbReference type="HOGENOM" id="CLU_1967781_0_0_9"/>
<dbReference type="SUPFAM" id="SSF52113">
    <property type="entry name" value="BRCT domain"/>
    <property type="match status" value="1"/>
</dbReference>
<dbReference type="RefSeq" id="WP_022530913.1">
    <property type="nucleotide sequence ID" value="NZ_KI271613.1"/>
</dbReference>
<feature type="region of interest" description="Disordered" evidence="1">
    <location>
        <begin position="105"/>
        <end position="127"/>
    </location>
</feature>
<evidence type="ECO:0008006" key="4">
    <source>
        <dbReference type="Google" id="ProtNLM"/>
    </source>
</evidence>
<gene>
    <name evidence="2" type="ORF">L248_2158</name>
</gene>
<accession>U4TI03</accession>
<reference evidence="3" key="1">
    <citation type="journal article" date="2013" name="Genome Announc.">
        <title>Whole-Genome Sequencing of Lactobacillus shenzhenensis Strain LY-73T.</title>
        <authorList>
            <person name="Lin Z."/>
            <person name="Liu Z."/>
            <person name="Yang R."/>
            <person name="Zou Y."/>
            <person name="Wan D."/>
            <person name="Chen J."/>
            <person name="Guo M."/>
            <person name="Zhao J."/>
            <person name="Fang C."/>
            <person name="Yang R."/>
            <person name="Liu F."/>
        </authorList>
    </citation>
    <scope>NUCLEOTIDE SEQUENCE [LARGE SCALE GENOMIC DNA]</scope>
    <source>
        <strain evidence="3">LY-73</strain>
    </source>
</reference>
<keyword evidence="3" id="KW-1185">Reference proteome</keyword>
<dbReference type="eggNOG" id="COG0272">
    <property type="taxonomic scope" value="Bacteria"/>
</dbReference>
<dbReference type="EMBL" id="KI271613">
    <property type="protein sequence ID" value="ERL63799.1"/>
    <property type="molecule type" value="Genomic_DNA"/>
</dbReference>
<dbReference type="CDD" id="cd17748">
    <property type="entry name" value="BRCT_DNA_ligase_like"/>
    <property type="match status" value="1"/>
</dbReference>
<evidence type="ECO:0000256" key="1">
    <source>
        <dbReference type="SAM" id="MobiDB-lite"/>
    </source>
</evidence>
<proteinExistence type="predicted"/>
<dbReference type="Proteomes" id="UP000030647">
    <property type="component" value="Unassembled WGS sequence"/>
</dbReference>
<evidence type="ECO:0000313" key="2">
    <source>
        <dbReference type="EMBL" id="ERL63799.1"/>
    </source>
</evidence>
<dbReference type="Gene3D" id="3.40.50.10190">
    <property type="entry name" value="BRCT domain"/>
    <property type="match status" value="1"/>
</dbReference>
<organism evidence="2 3">
    <name type="scientific">Schleiferilactobacillus shenzhenensis LY-73</name>
    <dbReference type="NCBI Taxonomy" id="1231336"/>
    <lineage>
        <taxon>Bacteria</taxon>
        <taxon>Bacillati</taxon>
        <taxon>Bacillota</taxon>
        <taxon>Bacilli</taxon>
        <taxon>Lactobacillales</taxon>
        <taxon>Lactobacillaceae</taxon>
        <taxon>Schleiferilactobacillus</taxon>
    </lineage>
</organism>
<protein>
    <recommendedName>
        <fullName evidence="4">BRCT domain-containing protein</fullName>
    </recommendedName>
</protein>
<sequence>MDLQDKTIVFSGHFETMTQRQLAKLATFVGIHARKTISGVTDYVVVGAMYGDLFTAPTTEKLQMANKMGIPLITEVDFLNFVVSTWQRRLAAMAVTKPIQTLHGRPEEVNPQQRSVVDDGTNLGETT</sequence>
<dbReference type="InterPro" id="IPR036420">
    <property type="entry name" value="BRCT_dom_sf"/>
</dbReference>
<dbReference type="STRING" id="1231336.L248_2158"/>
<evidence type="ECO:0000313" key="3">
    <source>
        <dbReference type="Proteomes" id="UP000030647"/>
    </source>
</evidence>
<name>U4TI03_9LACO</name>
<dbReference type="AlphaFoldDB" id="U4TI03"/>